<accession>A0A2P2N4Q8</accession>
<dbReference type="AlphaFoldDB" id="A0A2P2N4Q8"/>
<organism evidence="1">
    <name type="scientific">Rhizophora mucronata</name>
    <name type="common">Asiatic mangrove</name>
    <dbReference type="NCBI Taxonomy" id="61149"/>
    <lineage>
        <taxon>Eukaryota</taxon>
        <taxon>Viridiplantae</taxon>
        <taxon>Streptophyta</taxon>
        <taxon>Embryophyta</taxon>
        <taxon>Tracheophyta</taxon>
        <taxon>Spermatophyta</taxon>
        <taxon>Magnoliopsida</taxon>
        <taxon>eudicotyledons</taxon>
        <taxon>Gunneridae</taxon>
        <taxon>Pentapetalae</taxon>
        <taxon>rosids</taxon>
        <taxon>fabids</taxon>
        <taxon>Malpighiales</taxon>
        <taxon>Rhizophoraceae</taxon>
        <taxon>Rhizophora</taxon>
    </lineage>
</organism>
<name>A0A2P2N4Q8_RHIMU</name>
<evidence type="ECO:0000313" key="1">
    <source>
        <dbReference type="EMBL" id="MBX37457.1"/>
    </source>
</evidence>
<protein>
    <submittedName>
        <fullName evidence="1">Uncharacterized protein</fullName>
    </submittedName>
</protein>
<dbReference type="EMBL" id="GGEC01056973">
    <property type="protein sequence ID" value="MBX37457.1"/>
    <property type="molecule type" value="Transcribed_RNA"/>
</dbReference>
<reference evidence="1" key="1">
    <citation type="submission" date="2018-02" db="EMBL/GenBank/DDBJ databases">
        <title>Rhizophora mucronata_Transcriptome.</title>
        <authorList>
            <person name="Meera S.P."/>
            <person name="Sreeshan A."/>
            <person name="Augustine A."/>
        </authorList>
    </citation>
    <scope>NUCLEOTIDE SEQUENCE</scope>
    <source>
        <tissue evidence="1">Leaf</tissue>
    </source>
</reference>
<sequence>MLLYYHLEVIGMSCGNNFCVKSWTRVHIYDPSKNHMVWERVQ</sequence>
<proteinExistence type="predicted"/>